<dbReference type="KEGG" id="psul:AU252_04270"/>
<evidence type="ECO:0000256" key="2">
    <source>
        <dbReference type="SAM" id="Phobius"/>
    </source>
</evidence>
<keyword evidence="2" id="KW-0812">Transmembrane</keyword>
<keyword evidence="2" id="KW-1133">Transmembrane helix</keyword>
<dbReference type="AlphaFoldDB" id="A0A0U3NUE9"/>
<proteinExistence type="predicted"/>
<evidence type="ECO:0000256" key="1">
    <source>
        <dbReference type="SAM" id="MobiDB-lite"/>
    </source>
</evidence>
<protein>
    <submittedName>
        <fullName evidence="3">Uncharacterized protein</fullName>
    </submittedName>
</protein>
<feature type="region of interest" description="Disordered" evidence="1">
    <location>
        <begin position="69"/>
        <end position="119"/>
    </location>
</feature>
<accession>A0A0U3NUE9</accession>
<keyword evidence="2" id="KW-0472">Membrane</keyword>
<organism evidence="3">
    <name type="scientific">Pseudarthrobacter sulfonivorans</name>
    <dbReference type="NCBI Taxonomy" id="121292"/>
    <lineage>
        <taxon>Bacteria</taxon>
        <taxon>Bacillati</taxon>
        <taxon>Actinomycetota</taxon>
        <taxon>Actinomycetes</taxon>
        <taxon>Micrococcales</taxon>
        <taxon>Micrococcaceae</taxon>
        <taxon>Pseudarthrobacter</taxon>
    </lineage>
</organism>
<reference evidence="3 4" key="1">
    <citation type="submission" date="2015-12" db="EMBL/GenBank/DDBJ databases">
        <authorList>
            <person name="Shamseldin A."/>
            <person name="Moawad H."/>
            <person name="Abd El-Rahim W.M."/>
            <person name="Sadowsky M.J."/>
        </authorList>
    </citation>
    <scope>NUCLEOTIDE SEQUENCE [LARGE SCALE GENOMIC DNA]</scope>
    <source>
        <strain evidence="3 4">Ar51</strain>
    </source>
</reference>
<sequence length="119" mass="12799">MHHLLLALTTTPSPLPTPGLREGISEDQITPGLWGFIMTAFFVLATTLLIVDMVRRIRRVRYRAQVEEERQAAAEAADIEAADGHDGLGVAGDTDASGDKAGLEDNGHGQAADRPQPRD</sequence>
<evidence type="ECO:0000313" key="3">
    <source>
        <dbReference type="EMBL" id="ALV40479.1"/>
    </source>
</evidence>
<dbReference type="EMBL" id="CP013747">
    <property type="protein sequence ID" value="ALV40479.1"/>
    <property type="molecule type" value="Genomic_DNA"/>
</dbReference>
<dbReference type="RefSeq" id="WP_058929655.1">
    <property type="nucleotide sequence ID" value="NZ_CP013747.1"/>
</dbReference>
<feature type="transmembrane region" description="Helical" evidence="2">
    <location>
        <begin position="33"/>
        <end position="54"/>
    </location>
</feature>
<name>A0A0U3NUE9_9MICC</name>
<evidence type="ECO:0000313" key="4">
    <source>
        <dbReference type="Proteomes" id="UP000065151"/>
    </source>
</evidence>
<dbReference type="Proteomes" id="UP000065151">
    <property type="component" value="Chromosome"/>
</dbReference>
<feature type="compositionally biased region" description="Basic and acidic residues" evidence="1">
    <location>
        <begin position="97"/>
        <end position="107"/>
    </location>
</feature>
<dbReference type="STRING" id="121292.AU252_04270"/>
<gene>
    <name evidence="3" type="ORF">AU252_04270</name>
</gene>